<evidence type="ECO:0000256" key="8">
    <source>
        <dbReference type="ARBA" id="ARBA00022857"/>
    </source>
</evidence>
<dbReference type="InterPro" id="IPR004443">
    <property type="entry name" value="YjeF_N_dom"/>
</dbReference>
<evidence type="ECO:0000259" key="20">
    <source>
        <dbReference type="PROSITE" id="PS51383"/>
    </source>
</evidence>
<comment type="catalytic activity">
    <reaction evidence="1 18 19">
        <text>(6R)-NADHX = (6S)-NADHX</text>
        <dbReference type="Rhea" id="RHEA:32215"/>
        <dbReference type="ChEBI" id="CHEBI:64074"/>
        <dbReference type="ChEBI" id="CHEBI:64075"/>
        <dbReference type="EC" id="5.1.99.6"/>
    </reaction>
</comment>
<dbReference type="EMBL" id="JACTVA010000067">
    <property type="protein sequence ID" value="MBC9209712.1"/>
    <property type="molecule type" value="Genomic_DNA"/>
</dbReference>
<evidence type="ECO:0000256" key="18">
    <source>
        <dbReference type="HAMAP-Rule" id="MF_01966"/>
    </source>
</evidence>
<evidence type="ECO:0000256" key="5">
    <source>
        <dbReference type="ARBA" id="ARBA00022723"/>
    </source>
</evidence>
<gene>
    <name evidence="17" type="primary">nnrD</name>
    <name evidence="18" type="synonym">nnrE</name>
    <name evidence="22" type="ORF">IBL26_22935</name>
</gene>
<evidence type="ECO:0000256" key="9">
    <source>
        <dbReference type="ARBA" id="ARBA00022958"/>
    </source>
</evidence>
<dbReference type="PANTHER" id="PTHR12592">
    <property type="entry name" value="ATP-DEPENDENT (S)-NAD(P)H-HYDRATE DEHYDRATASE FAMILY MEMBER"/>
    <property type="match status" value="1"/>
</dbReference>
<comment type="similarity">
    <text evidence="17">Belongs to the NnrD/CARKD family.</text>
</comment>
<feature type="binding site" evidence="18">
    <location>
        <position position="152"/>
    </location>
    <ligand>
        <name>(6S)-NADPHX</name>
        <dbReference type="ChEBI" id="CHEBI:64076"/>
    </ligand>
</feature>
<dbReference type="InterPro" id="IPR030677">
    <property type="entry name" value="Nnr"/>
</dbReference>
<dbReference type="HAMAP" id="MF_01966">
    <property type="entry name" value="NADHX_epimerase"/>
    <property type="match status" value="1"/>
</dbReference>
<keyword evidence="13" id="KW-0511">Multifunctional enzyme</keyword>
<comment type="function">
    <text evidence="14 19">Bifunctional enzyme that catalyzes the epimerization of the S- and R-forms of NAD(P)HX and the dehydration of the S-form of NAD(P)HX at the expense of ADP, which is converted to AMP. This allows the repair of both epimers of NAD(P)HX, a damaged form of NAD(P)H that is a result of enzymatic or heat-dependent hydration.</text>
</comment>
<comment type="catalytic activity">
    <reaction evidence="2 18 19">
        <text>(6R)-NADPHX = (6S)-NADPHX</text>
        <dbReference type="Rhea" id="RHEA:32227"/>
        <dbReference type="ChEBI" id="CHEBI:64076"/>
        <dbReference type="ChEBI" id="CHEBI:64077"/>
        <dbReference type="EC" id="5.1.99.6"/>
    </reaction>
</comment>
<dbReference type="NCBIfam" id="TIGR00196">
    <property type="entry name" value="yjeF_cterm"/>
    <property type="match status" value="1"/>
</dbReference>
<keyword evidence="6 17" id="KW-0547">Nucleotide-binding</keyword>
<comment type="similarity">
    <text evidence="18">Belongs to the NnrE/AIBP family.</text>
</comment>
<comment type="caution">
    <text evidence="18">Lacks conserved residue(s) required for the propagation of feature annotation.</text>
</comment>
<evidence type="ECO:0000256" key="17">
    <source>
        <dbReference type="HAMAP-Rule" id="MF_01965"/>
    </source>
</evidence>
<dbReference type="Gene3D" id="3.40.1190.20">
    <property type="match status" value="1"/>
</dbReference>
<evidence type="ECO:0000313" key="23">
    <source>
        <dbReference type="Proteomes" id="UP000626026"/>
    </source>
</evidence>
<accession>A0ABR7RUI5</accession>
<feature type="binding site" evidence="17">
    <location>
        <position position="421"/>
    </location>
    <ligand>
        <name>(6S)-NADPHX</name>
        <dbReference type="ChEBI" id="CHEBI:64076"/>
    </ligand>
</feature>
<dbReference type="SUPFAM" id="SSF64153">
    <property type="entry name" value="YjeF N-terminal domain-like"/>
    <property type="match status" value="1"/>
</dbReference>
<dbReference type="Pfam" id="PF01256">
    <property type="entry name" value="Carb_kinase"/>
    <property type="match status" value="1"/>
</dbReference>
<evidence type="ECO:0000256" key="10">
    <source>
        <dbReference type="ARBA" id="ARBA00023027"/>
    </source>
</evidence>
<evidence type="ECO:0000256" key="2">
    <source>
        <dbReference type="ARBA" id="ARBA00000909"/>
    </source>
</evidence>
<dbReference type="PIRSF" id="PIRSF017184">
    <property type="entry name" value="Nnr"/>
    <property type="match status" value="1"/>
</dbReference>
<feature type="binding site" evidence="18">
    <location>
        <position position="63"/>
    </location>
    <ligand>
        <name>K(+)</name>
        <dbReference type="ChEBI" id="CHEBI:29103"/>
    </ligand>
</feature>
<protein>
    <recommendedName>
        <fullName evidence="19">Bifunctional NAD(P)H-hydrate repair enzyme</fullName>
    </recommendedName>
    <alternativeName>
        <fullName evidence="19">Nicotinamide nucleotide repair protein</fullName>
    </alternativeName>
    <domain>
        <recommendedName>
            <fullName evidence="19">ADP-dependent (S)-NAD(P)H-hydrate dehydratase</fullName>
            <ecNumber evidence="19">4.2.1.136</ecNumber>
        </recommendedName>
        <alternativeName>
            <fullName evidence="19">ADP-dependent NAD(P)HX dehydratase</fullName>
        </alternativeName>
    </domain>
    <domain>
        <recommendedName>
            <fullName evidence="19">NAD(P)H-hydrate epimerase</fullName>
            <ecNumber evidence="19">5.1.99.6</ecNumber>
        </recommendedName>
    </domain>
</protein>
<comment type="similarity">
    <text evidence="3 19">In the N-terminal section; belongs to the NnrE/AIBP family.</text>
</comment>
<feature type="binding site" evidence="18">
    <location>
        <begin position="126"/>
        <end position="132"/>
    </location>
    <ligand>
        <name>(6S)-NADPHX</name>
        <dbReference type="ChEBI" id="CHEBI:64076"/>
    </ligand>
</feature>
<evidence type="ECO:0000256" key="16">
    <source>
        <dbReference type="ARBA" id="ARBA00049209"/>
    </source>
</evidence>
<organism evidence="22 23">
    <name type="scientific">Teichococcus aerophilus</name>
    <dbReference type="NCBI Taxonomy" id="1224513"/>
    <lineage>
        <taxon>Bacteria</taxon>
        <taxon>Pseudomonadati</taxon>
        <taxon>Pseudomonadota</taxon>
        <taxon>Alphaproteobacteria</taxon>
        <taxon>Acetobacterales</taxon>
        <taxon>Roseomonadaceae</taxon>
        <taxon>Roseomonas</taxon>
    </lineage>
</organism>
<name>A0ABR7RUI5_9PROT</name>
<evidence type="ECO:0000259" key="21">
    <source>
        <dbReference type="PROSITE" id="PS51385"/>
    </source>
</evidence>
<evidence type="ECO:0000256" key="15">
    <source>
        <dbReference type="ARBA" id="ARBA00048238"/>
    </source>
</evidence>
<keyword evidence="9 18" id="KW-0630">Potassium</keyword>
<comment type="cofactor">
    <cofactor evidence="17">
        <name>Mg(2+)</name>
        <dbReference type="ChEBI" id="CHEBI:18420"/>
    </cofactor>
</comment>
<dbReference type="InterPro" id="IPR000631">
    <property type="entry name" value="CARKD"/>
</dbReference>
<dbReference type="InterPro" id="IPR036652">
    <property type="entry name" value="YjeF_N_dom_sf"/>
</dbReference>
<comment type="function">
    <text evidence="18">Catalyzes the epimerization of the S- and R-forms of NAD(P)HX, a damaged form of NAD(P)H that is a result of enzymatic or heat-dependent hydration. This is a prerequisite for the S-specific NAD(P)H-hydrate dehydratase to allow the repair of both epimers of NAD(P)HX.</text>
</comment>
<dbReference type="Proteomes" id="UP000626026">
    <property type="component" value="Unassembled WGS sequence"/>
</dbReference>
<feature type="binding site" evidence="17">
    <location>
        <position position="358"/>
    </location>
    <ligand>
        <name>(6S)-NADPHX</name>
        <dbReference type="ChEBI" id="CHEBI:64076"/>
    </ligand>
</feature>
<dbReference type="EC" id="4.2.1.136" evidence="19"/>
<feature type="domain" description="YjeF C-terminal" evidence="20">
    <location>
        <begin position="217"/>
        <end position="485"/>
    </location>
</feature>
<feature type="binding site" evidence="18">
    <location>
        <position position="155"/>
    </location>
    <ligand>
        <name>K(+)</name>
        <dbReference type="ChEBI" id="CHEBI:29103"/>
    </ligand>
</feature>
<comment type="catalytic activity">
    <reaction evidence="16 17 19">
        <text>(6S)-NADPHX + ADP = AMP + phosphate + NADPH + H(+)</text>
        <dbReference type="Rhea" id="RHEA:32235"/>
        <dbReference type="ChEBI" id="CHEBI:15378"/>
        <dbReference type="ChEBI" id="CHEBI:43474"/>
        <dbReference type="ChEBI" id="CHEBI:57783"/>
        <dbReference type="ChEBI" id="CHEBI:64076"/>
        <dbReference type="ChEBI" id="CHEBI:456215"/>
        <dbReference type="ChEBI" id="CHEBI:456216"/>
        <dbReference type="EC" id="4.2.1.136"/>
    </reaction>
</comment>
<keyword evidence="12 17" id="KW-0456">Lyase</keyword>
<dbReference type="SUPFAM" id="SSF53613">
    <property type="entry name" value="Ribokinase-like"/>
    <property type="match status" value="1"/>
</dbReference>
<keyword evidence="7 17" id="KW-0067">ATP-binding</keyword>
<feature type="binding site" evidence="17">
    <location>
        <begin position="391"/>
        <end position="395"/>
    </location>
    <ligand>
        <name>AMP</name>
        <dbReference type="ChEBI" id="CHEBI:456215"/>
    </ligand>
</feature>
<feature type="binding site" evidence="18">
    <location>
        <begin position="62"/>
        <end position="66"/>
    </location>
    <ligand>
        <name>(6S)-NADPHX</name>
        <dbReference type="ChEBI" id="CHEBI:64076"/>
    </ligand>
</feature>
<keyword evidence="11 18" id="KW-0413">Isomerase</keyword>
<evidence type="ECO:0000256" key="4">
    <source>
        <dbReference type="ARBA" id="ARBA00009524"/>
    </source>
</evidence>
<evidence type="ECO:0000256" key="6">
    <source>
        <dbReference type="ARBA" id="ARBA00022741"/>
    </source>
</evidence>
<dbReference type="Pfam" id="PF03853">
    <property type="entry name" value="YjeF_N"/>
    <property type="match status" value="1"/>
</dbReference>
<evidence type="ECO:0000256" key="19">
    <source>
        <dbReference type="PIRNR" id="PIRNR017184"/>
    </source>
</evidence>
<dbReference type="CDD" id="cd01171">
    <property type="entry name" value="YXKO-related"/>
    <property type="match status" value="1"/>
</dbReference>
<dbReference type="HAMAP" id="MF_01965">
    <property type="entry name" value="NADHX_dehydratase"/>
    <property type="match status" value="1"/>
</dbReference>
<keyword evidence="23" id="KW-1185">Reference proteome</keyword>
<evidence type="ECO:0000256" key="3">
    <source>
        <dbReference type="ARBA" id="ARBA00006001"/>
    </source>
</evidence>
<comment type="similarity">
    <text evidence="4 19">In the C-terminal section; belongs to the NnrD/CARKD family.</text>
</comment>
<comment type="cofactor">
    <cofactor evidence="18 19">
        <name>K(+)</name>
        <dbReference type="ChEBI" id="CHEBI:29103"/>
    </cofactor>
    <text evidence="18 19">Binds 1 potassium ion per subunit.</text>
</comment>
<dbReference type="PANTHER" id="PTHR12592:SF0">
    <property type="entry name" value="ATP-DEPENDENT (S)-NAD(P)H-HYDRATE DEHYDRATASE"/>
    <property type="match status" value="1"/>
</dbReference>
<dbReference type="PROSITE" id="PS51385">
    <property type="entry name" value="YJEF_N"/>
    <property type="match status" value="1"/>
</dbReference>
<keyword evidence="5 18" id="KW-0479">Metal-binding</keyword>
<comment type="catalytic activity">
    <reaction evidence="15 17 19">
        <text>(6S)-NADHX + ADP = AMP + phosphate + NADH + H(+)</text>
        <dbReference type="Rhea" id="RHEA:32223"/>
        <dbReference type="ChEBI" id="CHEBI:15378"/>
        <dbReference type="ChEBI" id="CHEBI:43474"/>
        <dbReference type="ChEBI" id="CHEBI:57945"/>
        <dbReference type="ChEBI" id="CHEBI:64074"/>
        <dbReference type="ChEBI" id="CHEBI:456215"/>
        <dbReference type="ChEBI" id="CHEBI:456216"/>
        <dbReference type="EC" id="4.2.1.136"/>
    </reaction>
</comment>
<comment type="subunit">
    <text evidence="17">Homotetramer.</text>
</comment>
<comment type="caution">
    <text evidence="22">The sequence shown here is derived from an EMBL/GenBank/DDBJ whole genome shotgun (WGS) entry which is preliminary data.</text>
</comment>
<feature type="binding site" evidence="18">
    <location>
        <position position="122"/>
    </location>
    <ligand>
        <name>K(+)</name>
        <dbReference type="ChEBI" id="CHEBI:29103"/>
    </ligand>
</feature>
<dbReference type="InterPro" id="IPR029056">
    <property type="entry name" value="Ribokinase-like"/>
</dbReference>
<reference evidence="22 23" key="1">
    <citation type="journal article" date="2013" name="Int. J. Syst. Evol. Microbiol.">
        <title>Roseomonas aerophila sp. nov., isolated from air.</title>
        <authorList>
            <person name="Kim S.J."/>
            <person name="Weon H.Y."/>
            <person name="Ahn J.H."/>
            <person name="Hong S.B."/>
            <person name="Seok S.J."/>
            <person name="Whang K.S."/>
            <person name="Kwon S.W."/>
        </authorList>
    </citation>
    <scope>NUCLEOTIDE SEQUENCE [LARGE SCALE GENOMIC DNA]</scope>
    <source>
        <strain evidence="22 23">NBRC 108923</strain>
    </source>
</reference>
<keyword evidence="8 17" id="KW-0521">NADP</keyword>
<evidence type="ECO:0000256" key="1">
    <source>
        <dbReference type="ARBA" id="ARBA00000013"/>
    </source>
</evidence>
<dbReference type="NCBIfam" id="TIGR00197">
    <property type="entry name" value="yjeF_nterm"/>
    <property type="match status" value="1"/>
</dbReference>
<sequence length="492" mass="50012">MRHPENPLELLTPREMARADCMAGEVGISGPVLMEAAGAAVARAVRRRFRPCRVLVLAGPGHNGGDGYVAARWLERAGWPVAVAASAPPRPGSDAAWAAARWRGPVVPFERAELDRAGLVIDALFGAGLDRPLEEGVAALLRAVRVPLVAVDVPSGIDGATGAVRGFAPQAALTVTFFRMKPGHLLLPGRDLCGEVVLADIGLPASVLGGIGPRAFRNAPGLWRLPVRGAADHKFSHGHVTVPGGAAMPGAARLAAMAACRAGAGLVTLAAEDAATATLFRQGEPGLLVSPPPPEDLLEDTRRNAWIIGPGLPARPETVALLRRVVEAGRQVVADGGALTAAAGQPEQLRGAAILTPHAGEFAKVFGQPGDDRLEDARRAAAATGAVVVLKGSDSVIAAPDGRAAINADAPAALATAGSGDVLAGLCGGLLAQHLPPFEAACAAVWLHAAAGRLALADVAGAASTSAALVAEDLLDHIRPAWSLAETAARSP</sequence>
<evidence type="ECO:0000313" key="22">
    <source>
        <dbReference type="EMBL" id="MBC9209712.1"/>
    </source>
</evidence>
<evidence type="ECO:0000256" key="12">
    <source>
        <dbReference type="ARBA" id="ARBA00023239"/>
    </source>
</evidence>
<feature type="binding site" evidence="17">
    <location>
        <position position="420"/>
    </location>
    <ligand>
        <name>AMP</name>
        <dbReference type="ChEBI" id="CHEBI:456215"/>
    </ligand>
</feature>
<dbReference type="EC" id="5.1.99.6" evidence="19"/>
<feature type="binding site" evidence="17">
    <location>
        <position position="251"/>
    </location>
    <ligand>
        <name>(6S)-NADPHX</name>
        <dbReference type="ChEBI" id="CHEBI:64076"/>
    </ligand>
</feature>
<proteinExistence type="inferred from homology"/>
<dbReference type="PROSITE" id="PS51383">
    <property type="entry name" value="YJEF_C_3"/>
    <property type="match status" value="1"/>
</dbReference>
<keyword evidence="10 17" id="KW-0520">NAD</keyword>
<evidence type="ECO:0000256" key="14">
    <source>
        <dbReference type="ARBA" id="ARBA00025153"/>
    </source>
</evidence>
<feature type="binding site" evidence="17">
    <location>
        <position position="311"/>
    </location>
    <ligand>
        <name>(6S)-NADPHX</name>
        <dbReference type="ChEBI" id="CHEBI:64076"/>
    </ligand>
</feature>
<comment type="function">
    <text evidence="17">Catalyzes the dehydration of the S-form of NAD(P)HX at the expense of ADP, which is converted to AMP. Together with NAD(P)HX epimerase, which catalyzes the epimerization of the S- and R-forms, the enzyme allows the repair of both epimers of NAD(P)HX, a damaged form of NAD(P)H that is a result of enzymatic or heat-dependent hydration.</text>
</comment>
<dbReference type="Gene3D" id="3.40.50.10260">
    <property type="entry name" value="YjeF N-terminal domain"/>
    <property type="match status" value="1"/>
</dbReference>
<evidence type="ECO:0000256" key="7">
    <source>
        <dbReference type="ARBA" id="ARBA00022840"/>
    </source>
</evidence>
<dbReference type="RefSeq" id="WP_187786839.1">
    <property type="nucleotide sequence ID" value="NZ_JACTVA010000067.1"/>
</dbReference>
<feature type="domain" description="YjeF N-terminal" evidence="21">
    <location>
        <begin position="16"/>
        <end position="209"/>
    </location>
</feature>
<evidence type="ECO:0000256" key="11">
    <source>
        <dbReference type="ARBA" id="ARBA00023235"/>
    </source>
</evidence>
<evidence type="ECO:0000256" key="13">
    <source>
        <dbReference type="ARBA" id="ARBA00023268"/>
    </source>
</evidence>